<gene>
    <name evidence="1" type="primary">Necator_chrIII.g10216</name>
    <name evidence="1" type="ORF">RB195_009451</name>
</gene>
<evidence type="ECO:0000313" key="2">
    <source>
        <dbReference type="Proteomes" id="UP001303046"/>
    </source>
</evidence>
<name>A0ABR1CTE2_NECAM</name>
<dbReference type="Proteomes" id="UP001303046">
    <property type="component" value="Unassembled WGS sequence"/>
</dbReference>
<reference evidence="1 2" key="1">
    <citation type="submission" date="2023-08" db="EMBL/GenBank/DDBJ databases">
        <title>A Necator americanus chromosomal reference genome.</title>
        <authorList>
            <person name="Ilik V."/>
            <person name="Petrzelkova K.J."/>
            <person name="Pardy F."/>
            <person name="Fuh T."/>
            <person name="Niatou-Singa F.S."/>
            <person name="Gouil Q."/>
            <person name="Baker L."/>
            <person name="Ritchie M.E."/>
            <person name="Jex A.R."/>
            <person name="Gazzola D."/>
            <person name="Li H."/>
            <person name="Toshio Fujiwara R."/>
            <person name="Zhan B."/>
            <person name="Aroian R.V."/>
            <person name="Pafco B."/>
            <person name="Schwarz E.M."/>
        </authorList>
    </citation>
    <scope>NUCLEOTIDE SEQUENCE [LARGE SCALE GENOMIC DNA]</scope>
    <source>
        <strain evidence="1 2">Aroian</strain>
        <tissue evidence="1">Whole animal</tissue>
    </source>
</reference>
<accession>A0ABR1CTE2</accession>
<comment type="caution">
    <text evidence="1">The sequence shown here is derived from an EMBL/GenBank/DDBJ whole genome shotgun (WGS) entry which is preliminary data.</text>
</comment>
<organism evidence="1 2">
    <name type="scientific">Necator americanus</name>
    <name type="common">Human hookworm</name>
    <dbReference type="NCBI Taxonomy" id="51031"/>
    <lineage>
        <taxon>Eukaryota</taxon>
        <taxon>Metazoa</taxon>
        <taxon>Ecdysozoa</taxon>
        <taxon>Nematoda</taxon>
        <taxon>Chromadorea</taxon>
        <taxon>Rhabditida</taxon>
        <taxon>Rhabditina</taxon>
        <taxon>Rhabditomorpha</taxon>
        <taxon>Strongyloidea</taxon>
        <taxon>Ancylostomatidae</taxon>
        <taxon>Bunostominae</taxon>
        <taxon>Necator</taxon>
    </lineage>
</organism>
<evidence type="ECO:0000313" key="1">
    <source>
        <dbReference type="EMBL" id="KAK6741591.1"/>
    </source>
</evidence>
<proteinExistence type="predicted"/>
<dbReference type="EMBL" id="JAVFWL010000003">
    <property type="protein sequence ID" value="KAK6741591.1"/>
    <property type="molecule type" value="Genomic_DNA"/>
</dbReference>
<protein>
    <submittedName>
        <fullName evidence="1">Uncharacterized protein</fullName>
    </submittedName>
</protein>
<sequence length="76" mass="8813">MAVVDPHHQRSQAVSLSATRPIMMYETETWTAPSTVMKRLDCTDRKLLRRLLGYVWPRVRHNDDLYAEIVSPADDT</sequence>
<keyword evidence="2" id="KW-1185">Reference proteome</keyword>